<dbReference type="Gene3D" id="3.10.450.530">
    <property type="entry name" value="Ribonuclease toxin, BrnT, of type II toxin-antitoxin system"/>
    <property type="match status" value="1"/>
</dbReference>
<organism evidence="1 2">
    <name type="scientific">Desmonostoc muscorum LEGE 12446</name>
    <dbReference type="NCBI Taxonomy" id="1828758"/>
    <lineage>
        <taxon>Bacteria</taxon>
        <taxon>Bacillati</taxon>
        <taxon>Cyanobacteriota</taxon>
        <taxon>Cyanophyceae</taxon>
        <taxon>Nostocales</taxon>
        <taxon>Nostocaceae</taxon>
        <taxon>Desmonostoc</taxon>
    </lineage>
</organism>
<dbReference type="AlphaFoldDB" id="A0A8J6ZU03"/>
<evidence type="ECO:0000313" key="1">
    <source>
        <dbReference type="EMBL" id="MBE9022555.1"/>
    </source>
</evidence>
<dbReference type="RefSeq" id="WP_193915292.1">
    <property type="nucleotide sequence ID" value="NZ_JADEXS020000001.1"/>
</dbReference>
<dbReference type="Pfam" id="PF04365">
    <property type="entry name" value="BrnT_toxin"/>
    <property type="match status" value="1"/>
</dbReference>
<keyword evidence="2" id="KW-1185">Reference proteome</keyword>
<dbReference type="InterPro" id="IPR007460">
    <property type="entry name" value="BrnT_toxin"/>
</dbReference>
<sequence>MELRFEWHEEKAKENLKKHGISFDEAKTIFNDPFSITITDLEHSLAEERYIDIGLSSRGQLLVVVYTERQSKIRIISCRQATKAEQKVYEQS</sequence>
<dbReference type="Proteomes" id="UP000622533">
    <property type="component" value="Unassembled WGS sequence"/>
</dbReference>
<dbReference type="EMBL" id="JADEXS010000087">
    <property type="protein sequence ID" value="MBE9022555.1"/>
    <property type="molecule type" value="Genomic_DNA"/>
</dbReference>
<accession>A0A8J6ZU03</accession>
<proteinExistence type="predicted"/>
<name>A0A8J6ZU03_DESMC</name>
<gene>
    <name evidence="1" type="ORF">IQ276_08980</name>
</gene>
<comment type="caution">
    <text evidence="1">The sequence shown here is derived from an EMBL/GenBank/DDBJ whole genome shotgun (WGS) entry which is preliminary data.</text>
</comment>
<reference evidence="1" key="1">
    <citation type="submission" date="2020-10" db="EMBL/GenBank/DDBJ databases">
        <authorList>
            <person name="Castelo-Branco R."/>
            <person name="Eusebio N."/>
            <person name="Adriana R."/>
            <person name="Vieira A."/>
            <person name="Brugerolle De Fraissinette N."/>
            <person name="Rezende De Castro R."/>
            <person name="Schneider M.P."/>
            <person name="Vasconcelos V."/>
            <person name="Leao P.N."/>
        </authorList>
    </citation>
    <scope>NUCLEOTIDE SEQUENCE</scope>
    <source>
        <strain evidence="1">LEGE 12446</strain>
    </source>
</reference>
<protein>
    <submittedName>
        <fullName evidence="1">BrnT family toxin</fullName>
    </submittedName>
</protein>
<evidence type="ECO:0000313" key="2">
    <source>
        <dbReference type="Proteomes" id="UP000622533"/>
    </source>
</evidence>
<dbReference type="InterPro" id="IPR038573">
    <property type="entry name" value="BrnT_sf"/>
</dbReference>